<comment type="caution">
    <text evidence="8">The sequence shown here is derived from an EMBL/GenBank/DDBJ whole genome shotgun (WGS) entry which is preliminary data.</text>
</comment>
<dbReference type="GO" id="GO:0008270">
    <property type="term" value="F:zinc ion binding"/>
    <property type="evidence" value="ECO:0007669"/>
    <property type="project" value="InterPro"/>
</dbReference>
<dbReference type="Gene3D" id="3.90.180.10">
    <property type="entry name" value="Medium-chain alcohol dehydrogenases, catalytic domain"/>
    <property type="match status" value="1"/>
</dbReference>
<reference evidence="8 9" key="1">
    <citation type="submission" date="2019-06" db="EMBL/GenBank/DDBJ databases">
        <title>Whole genome shotgun sequence of Pseudonocardia hydrocarbonoxydans NBRC 14498.</title>
        <authorList>
            <person name="Hosoyama A."/>
            <person name="Uohara A."/>
            <person name="Ohji S."/>
            <person name="Ichikawa N."/>
        </authorList>
    </citation>
    <scope>NUCLEOTIDE SEQUENCE [LARGE SCALE GENOMIC DNA]</scope>
    <source>
        <strain evidence="8 9">NBRC 14498</strain>
    </source>
</reference>
<dbReference type="PANTHER" id="PTHR43161">
    <property type="entry name" value="SORBITOL DEHYDROGENASE"/>
    <property type="match status" value="1"/>
</dbReference>
<keyword evidence="5" id="KW-0560">Oxidoreductase</keyword>
<dbReference type="Pfam" id="PF00107">
    <property type="entry name" value="ADH_zinc_N"/>
    <property type="match status" value="1"/>
</dbReference>
<dbReference type="SMART" id="SM00829">
    <property type="entry name" value="PKS_ER"/>
    <property type="match status" value="1"/>
</dbReference>
<dbReference type="InterPro" id="IPR020843">
    <property type="entry name" value="ER"/>
</dbReference>
<protein>
    <submittedName>
        <fullName evidence="8">Alcohol dehydrogenase</fullName>
    </submittedName>
</protein>
<name>A0A4Y3WV39_9PSEU</name>
<dbReference type="PROSITE" id="PS00059">
    <property type="entry name" value="ADH_ZINC"/>
    <property type="match status" value="1"/>
</dbReference>
<dbReference type="CDD" id="cd08233">
    <property type="entry name" value="butanediol_DH_like"/>
    <property type="match status" value="1"/>
</dbReference>
<dbReference type="InterPro" id="IPR011032">
    <property type="entry name" value="GroES-like_sf"/>
</dbReference>
<evidence type="ECO:0000256" key="4">
    <source>
        <dbReference type="ARBA" id="ARBA00022833"/>
    </source>
</evidence>
<dbReference type="InterPro" id="IPR036291">
    <property type="entry name" value="NAD(P)-bd_dom_sf"/>
</dbReference>
<evidence type="ECO:0000256" key="2">
    <source>
        <dbReference type="ARBA" id="ARBA00008072"/>
    </source>
</evidence>
<evidence type="ECO:0000259" key="7">
    <source>
        <dbReference type="SMART" id="SM00829"/>
    </source>
</evidence>
<evidence type="ECO:0000256" key="1">
    <source>
        <dbReference type="ARBA" id="ARBA00001947"/>
    </source>
</evidence>
<organism evidence="8 9">
    <name type="scientific">Pseudonocardia hydrocarbonoxydans</name>
    <dbReference type="NCBI Taxonomy" id="76726"/>
    <lineage>
        <taxon>Bacteria</taxon>
        <taxon>Bacillati</taxon>
        <taxon>Actinomycetota</taxon>
        <taxon>Actinomycetes</taxon>
        <taxon>Pseudonocardiales</taxon>
        <taxon>Pseudonocardiaceae</taxon>
        <taxon>Pseudonocardia</taxon>
    </lineage>
</organism>
<feature type="domain" description="Enoyl reductase (ER)" evidence="7">
    <location>
        <begin position="8"/>
        <end position="325"/>
    </location>
</feature>
<dbReference type="Pfam" id="PF08240">
    <property type="entry name" value="ADH_N"/>
    <property type="match status" value="1"/>
</dbReference>
<dbReference type="AlphaFoldDB" id="A0A4Y3WV39"/>
<dbReference type="InterPro" id="IPR013154">
    <property type="entry name" value="ADH-like_N"/>
</dbReference>
<sequence>MKAARFHGPGDIRIDDVPEPRVGPGQVEVTVDWCGICGTDLHEYLEGPIFIPPKGSPHPITGAEVPVVMGHEFAGVVSATGSGVTGVAEGDRVAVEPYYVCGECPACVSGRYNICRKLGFVGLAGDQGGFAEKCVVDQRWVHPLGDLPTDIGALVEPLAVGYHAVRLSGIREGGTAAVFGSGPIGLVTTSVLKAAGARVVVVEPAAARKAKAHTAGADVVLDPSETDVPDAIRDLTGGAGADVAFECAGIDRVLASAVGSVRPGGTVVNVAIWGHVPQLAMNDLVLSEITVVGSLAYCGDHADTIALLRDGRVDAAPFITGRIGLDALVDGGFRELIDNKEENVKILVSPRNLTAEGAA</sequence>
<dbReference type="Proteomes" id="UP000320338">
    <property type="component" value="Unassembled WGS sequence"/>
</dbReference>
<evidence type="ECO:0000256" key="5">
    <source>
        <dbReference type="ARBA" id="ARBA00023002"/>
    </source>
</evidence>
<dbReference type="Gene3D" id="3.40.50.720">
    <property type="entry name" value="NAD(P)-binding Rossmann-like Domain"/>
    <property type="match status" value="1"/>
</dbReference>
<comment type="cofactor">
    <cofactor evidence="1 6">
        <name>Zn(2+)</name>
        <dbReference type="ChEBI" id="CHEBI:29105"/>
    </cofactor>
</comment>
<gene>
    <name evidence="8" type="ORF">PHY01_49170</name>
</gene>
<keyword evidence="4 6" id="KW-0862">Zinc</keyword>
<dbReference type="RefSeq" id="WP_141282299.1">
    <property type="nucleotide sequence ID" value="NZ_BAAARZ010000057.1"/>
</dbReference>
<keyword evidence="9" id="KW-1185">Reference proteome</keyword>
<evidence type="ECO:0000256" key="3">
    <source>
        <dbReference type="ARBA" id="ARBA00022723"/>
    </source>
</evidence>
<dbReference type="GO" id="GO:0016491">
    <property type="term" value="F:oxidoreductase activity"/>
    <property type="evidence" value="ECO:0007669"/>
    <property type="project" value="UniProtKB-KW"/>
</dbReference>
<dbReference type="OrthoDB" id="3987021at2"/>
<dbReference type="InterPro" id="IPR013149">
    <property type="entry name" value="ADH-like_C"/>
</dbReference>
<accession>A0A4Y3WV39</accession>
<dbReference type="EMBL" id="BJNG01000051">
    <property type="protein sequence ID" value="GEC22634.1"/>
    <property type="molecule type" value="Genomic_DNA"/>
</dbReference>
<keyword evidence="3 6" id="KW-0479">Metal-binding</keyword>
<evidence type="ECO:0000256" key="6">
    <source>
        <dbReference type="RuleBase" id="RU361277"/>
    </source>
</evidence>
<proteinExistence type="inferred from homology"/>
<evidence type="ECO:0000313" key="9">
    <source>
        <dbReference type="Proteomes" id="UP000320338"/>
    </source>
</evidence>
<dbReference type="PANTHER" id="PTHR43161:SF26">
    <property type="entry name" value="GALACTITOL 1-PHOSPHATE 5-DEHYDROGENASE"/>
    <property type="match status" value="1"/>
</dbReference>
<dbReference type="InterPro" id="IPR002328">
    <property type="entry name" value="ADH_Zn_CS"/>
</dbReference>
<dbReference type="SUPFAM" id="SSF50129">
    <property type="entry name" value="GroES-like"/>
    <property type="match status" value="1"/>
</dbReference>
<evidence type="ECO:0000313" key="8">
    <source>
        <dbReference type="EMBL" id="GEC22634.1"/>
    </source>
</evidence>
<comment type="similarity">
    <text evidence="2 6">Belongs to the zinc-containing alcohol dehydrogenase family.</text>
</comment>
<dbReference type="SUPFAM" id="SSF51735">
    <property type="entry name" value="NAD(P)-binding Rossmann-fold domains"/>
    <property type="match status" value="1"/>
</dbReference>